<dbReference type="Gene3D" id="3.40.50.1820">
    <property type="entry name" value="alpha/beta hydrolase"/>
    <property type="match status" value="2"/>
</dbReference>
<gene>
    <name evidence="7" type="ORF">PLXY2_LOCUS8880</name>
</gene>
<feature type="signal peptide" evidence="5">
    <location>
        <begin position="1"/>
        <end position="20"/>
    </location>
</feature>
<dbReference type="SUPFAM" id="SSF53474">
    <property type="entry name" value="alpha/beta-Hydrolases"/>
    <property type="match status" value="2"/>
</dbReference>
<dbReference type="PANTHER" id="PTHR43142:SF1">
    <property type="entry name" value="CARBOXYLIC ESTER HYDROLASE"/>
    <property type="match status" value="1"/>
</dbReference>
<dbReference type="Pfam" id="PF00135">
    <property type="entry name" value="COesterase"/>
    <property type="match status" value="2"/>
</dbReference>
<reference evidence="7" key="1">
    <citation type="submission" date="2020-11" db="EMBL/GenBank/DDBJ databases">
        <authorList>
            <person name="Whiteford S."/>
        </authorList>
    </citation>
    <scope>NUCLEOTIDE SEQUENCE</scope>
</reference>
<evidence type="ECO:0000313" key="7">
    <source>
        <dbReference type="EMBL" id="CAG9127382.1"/>
    </source>
</evidence>
<name>A0A8S4FH83_PLUXY</name>
<dbReference type="InterPro" id="IPR029058">
    <property type="entry name" value="AB_hydrolase_fold"/>
</dbReference>
<keyword evidence="4" id="KW-0325">Glycoprotein</keyword>
<accession>A0A8S4FH83</accession>
<dbReference type="Proteomes" id="UP000653454">
    <property type="component" value="Unassembled WGS sequence"/>
</dbReference>
<keyword evidence="8" id="KW-1185">Reference proteome</keyword>
<evidence type="ECO:0000256" key="1">
    <source>
        <dbReference type="ARBA" id="ARBA00005964"/>
    </source>
</evidence>
<evidence type="ECO:0000259" key="6">
    <source>
        <dbReference type="Pfam" id="PF00135"/>
    </source>
</evidence>
<evidence type="ECO:0000256" key="3">
    <source>
        <dbReference type="ARBA" id="ARBA00022801"/>
    </source>
</evidence>
<dbReference type="PANTHER" id="PTHR43142">
    <property type="entry name" value="CARBOXYLIC ESTER HYDROLASE"/>
    <property type="match status" value="1"/>
</dbReference>
<evidence type="ECO:0000256" key="5">
    <source>
        <dbReference type="SAM" id="SignalP"/>
    </source>
</evidence>
<dbReference type="GO" id="GO:0052689">
    <property type="term" value="F:carboxylic ester hydrolase activity"/>
    <property type="evidence" value="ECO:0007669"/>
    <property type="project" value="UniProtKB-KW"/>
</dbReference>
<dbReference type="AlphaFoldDB" id="A0A8S4FH83"/>
<proteinExistence type="inferred from homology"/>
<comment type="similarity">
    <text evidence="1">Belongs to the type-B carboxylesterase/lipase family.</text>
</comment>
<evidence type="ECO:0000313" key="8">
    <source>
        <dbReference type="Proteomes" id="UP000653454"/>
    </source>
</evidence>
<comment type="caution">
    <text evidence="7">The sequence shown here is derived from an EMBL/GenBank/DDBJ whole genome shotgun (WGS) entry which is preliminary data.</text>
</comment>
<feature type="domain" description="Carboxylesterase type B" evidence="6">
    <location>
        <begin position="23"/>
        <end position="510"/>
    </location>
</feature>
<evidence type="ECO:0000256" key="2">
    <source>
        <dbReference type="ARBA" id="ARBA00022487"/>
    </source>
</evidence>
<protein>
    <submittedName>
        <fullName evidence="7">(diamondback moth) hypothetical protein</fullName>
    </submittedName>
</protein>
<organism evidence="7 8">
    <name type="scientific">Plutella xylostella</name>
    <name type="common">Diamondback moth</name>
    <name type="synonym">Plutella maculipennis</name>
    <dbReference type="NCBI Taxonomy" id="51655"/>
    <lineage>
        <taxon>Eukaryota</taxon>
        <taxon>Metazoa</taxon>
        <taxon>Ecdysozoa</taxon>
        <taxon>Arthropoda</taxon>
        <taxon>Hexapoda</taxon>
        <taxon>Insecta</taxon>
        <taxon>Pterygota</taxon>
        <taxon>Neoptera</taxon>
        <taxon>Endopterygota</taxon>
        <taxon>Lepidoptera</taxon>
        <taxon>Glossata</taxon>
        <taxon>Ditrysia</taxon>
        <taxon>Yponomeutoidea</taxon>
        <taxon>Plutellidae</taxon>
        <taxon>Plutella</taxon>
    </lineage>
</organism>
<dbReference type="InterPro" id="IPR002018">
    <property type="entry name" value="CarbesteraseB"/>
</dbReference>
<dbReference type="EMBL" id="CAJHNJ030000034">
    <property type="protein sequence ID" value="CAG9127382.1"/>
    <property type="molecule type" value="Genomic_DNA"/>
</dbReference>
<keyword evidence="2" id="KW-0719">Serine esterase</keyword>
<feature type="domain" description="Carboxylesterase type B" evidence="6">
    <location>
        <begin position="584"/>
        <end position="1056"/>
    </location>
</feature>
<keyword evidence="3" id="KW-0378">Hydrolase</keyword>
<evidence type="ECO:0000256" key="4">
    <source>
        <dbReference type="ARBA" id="ARBA00023180"/>
    </source>
</evidence>
<sequence length="1135" mass="124656">MTQSVTSFVILSAFVVQILAQSDPTVTIAQGTVVGAKATDGGDYNIFYGIPYAGNPANENRFKAPPPAPSFPGPFIAHDSSVQCAQPTTSGLLGEENCLVVNVYTKNFTTPKPVMVWIDGEEYTTMPNHGKYSFRQLVEKDIVVVSINYRLSIFGFLCLGVEQAPGNAGLKDIIAGLQWINQNIAPFGGDPNNVVLFGHGSGAAMVDLVTLSPLSENLVHKAIASSGTSLAPWAVAYKPVEYAELVGEKLEYTGKSKDELAKLLAETNINTLGAALAGFKFLNNTPLFAPCVEDPKLESNSTIGTFLSDAPINIIRSGNYRHVPFITGYANREGTLRAIEALIENWFEQMNANFTNALPVDLSNRLDITPNVTNFYFDGRMNLGNIEDFFDFEGDTMFLISTIRAAYERALTSKAPVRLYEFSVRGSLNSDWTFPGTTVTGATHRSILKYIFNYDLSTSLTDATAQSALIRRWVAFASTGIPTTSPLLPLGSSVWDPVSANASQPINYMHFDGSTFFAETGKFNPHPERRIFWGNIYDSYYIPPPSVAGSMLQLVSHTMRCSLTSSIVMMLSAIVSQILAQPGPLVHIAQGSLVGDRALDGDYNVFYGIPYAGSVAGRNRFKAPPPATRFQTDPFDATDSSTRCAQPTTRGLEGQEDCLVLNIFSRNISASQPVLVFIDGEEYTTMRNNLYTFKYLVENKILVVSINYRLSIFGFLCLGVEQAPGNAGLKDIIAGLQWINKNIASFGGDPNNVILFGHGSGAAMVDLVTLSPLSENLVHKAIASSGTSLAPWAVAFKPVEYAELVGEKLQYTKKSRAELAEALADTNLDTLGAALTGFSFLNNTPLFAPCIEDDTLKPNSAFLSDAPINIIRSGKYRHVPFITGYANRDGTLRATEGLIGNWLQQMNYDFANALPVDIKHSRETVESIRDVYFKGAINRASIEDYFDFEGDTMFFISTIRTAVERSKTSRGEVRLYEFSFRGHLSSDWAFPGVDVTGAEHRSVLRYLFDYDIQSESIDKTIQESLVRRWTAFAYTGKPTSYMDQNSTVDDIWGAISKDSVTRAGAQAIEYMRFQGHINEAVYEEKKNINPHNDRRLFWDTVYEGHYAAPKPVSDGSNGLCVMTPLVLLCFIIVLL</sequence>
<feature type="chain" id="PRO_5035944886" evidence="5">
    <location>
        <begin position="21"/>
        <end position="1135"/>
    </location>
</feature>
<keyword evidence="5" id="KW-0732">Signal</keyword>